<dbReference type="RefSeq" id="WP_146956540.1">
    <property type="nucleotide sequence ID" value="NZ_CP042467.1"/>
</dbReference>
<dbReference type="AlphaFoldDB" id="A0A5B8XL44"/>
<dbReference type="SMART" id="SM00014">
    <property type="entry name" value="acidPPc"/>
    <property type="match status" value="1"/>
</dbReference>
<organism evidence="3 4">
    <name type="scientific">Microvenator marinus</name>
    <dbReference type="NCBI Taxonomy" id="2600177"/>
    <lineage>
        <taxon>Bacteria</taxon>
        <taxon>Deltaproteobacteria</taxon>
        <taxon>Bradymonadales</taxon>
        <taxon>Microvenatoraceae</taxon>
        <taxon>Microvenator</taxon>
    </lineage>
</organism>
<feature type="chain" id="PRO_5022805893" evidence="1">
    <location>
        <begin position="21"/>
        <end position="271"/>
    </location>
</feature>
<proteinExistence type="predicted"/>
<dbReference type="InterPro" id="IPR036938">
    <property type="entry name" value="PAP2/HPO_sf"/>
</dbReference>
<dbReference type="OrthoDB" id="5493667at2"/>
<feature type="signal peptide" evidence="1">
    <location>
        <begin position="1"/>
        <end position="20"/>
    </location>
</feature>
<keyword evidence="4" id="KW-1185">Reference proteome</keyword>
<sequence>MKRFTFFVFLLLLCWNTASAQSVSHELENTSPLFLGVEAGGGVALTIGARLIVGSPSETCGWCESNGFDRAGRNLLVVESASKEIGYISHGVTVGLVPALGLFGIISPALDADQGGHAIENTVMMVNAFLYTTAVAELAKGLADRQRPGVHFGRASETQAGDFVSEQNRSFFSADTAWAFTLASSASTISYLRGYEWAPYITAGTFSLATIGGAMRIMSDMHWPTDVLVGALVGSAIGFLGPFLLHSRADVAVVPSVSEGTTMMELIWQTP</sequence>
<accession>A0A5B8XL44</accession>
<dbReference type="Proteomes" id="UP000321595">
    <property type="component" value="Chromosome"/>
</dbReference>
<evidence type="ECO:0000256" key="1">
    <source>
        <dbReference type="SAM" id="SignalP"/>
    </source>
</evidence>
<feature type="domain" description="Phosphatidic acid phosphatase type 2/haloperoxidase" evidence="2">
    <location>
        <begin position="121"/>
        <end position="242"/>
    </location>
</feature>
<protein>
    <submittedName>
        <fullName evidence="3">Phosphatase PAP2 family protein</fullName>
    </submittedName>
</protein>
<evidence type="ECO:0000259" key="2">
    <source>
        <dbReference type="SMART" id="SM00014"/>
    </source>
</evidence>
<dbReference type="EMBL" id="CP042467">
    <property type="protein sequence ID" value="QED25718.1"/>
    <property type="molecule type" value="Genomic_DNA"/>
</dbReference>
<keyword evidence="1" id="KW-0732">Signal</keyword>
<reference evidence="3 4" key="1">
    <citation type="submission" date="2019-08" db="EMBL/GenBank/DDBJ databases">
        <authorList>
            <person name="Liang Q."/>
        </authorList>
    </citation>
    <scope>NUCLEOTIDE SEQUENCE [LARGE SCALE GENOMIC DNA]</scope>
    <source>
        <strain evidence="3 4">V1718</strain>
    </source>
</reference>
<name>A0A5B8XL44_9DELT</name>
<dbReference type="Gene3D" id="1.20.144.10">
    <property type="entry name" value="Phosphatidic acid phosphatase type 2/haloperoxidase"/>
    <property type="match status" value="1"/>
</dbReference>
<evidence type="ECO:0000313" key="3">
    <source>
        <dbReference type="EMBL" id="QED25718.1"/>
    </source>
</evidence>
<dbReference type="InterPro" id="IPR000326">
    <property type="entry name" value="PAP2/HPO"/>
</dbReference>
<dbReference type="Pfam" id="PF01569">
    <property type="entry name" value="PAP2"/>
    <property type="match status" value="1"/>
</dbReference>
<dbReference type="SUPFAM" id="SSF48317">
    <property type="entry name" value="Acid phosphatase/Vanadium-dependent haloperoxidase"/>
    <property type="match status" value="1"/>
</dbReference>
<evidence type="ECO:0000313" key="4">
    <source>
        <dbReference type="Proteomes" id="UP000321595"/>
    </source>
</evidence>
<dbReference type="KEGG" id="bbae:FRD01_00250"/>
<gene>
    <name evidence="3" type="ORF">FRD01_00250</name>
</gene>